<comment type="caution">
    <text evidence="1">The sequence shown here is derived from an EMBL/GenBank/DDBJ whole genome shotgun (WGS) entry which is preliminary data.</text>
</comment>
<accession>A0A963YX19</accession>
<evidence type="ECO:0000313" key="2">
    <source>
        <dbReference type="Proteomes" id="UP000721844"/>
    </source>
</evidence>
<dbReference type="RefSeq" id="WP_227304583.1">
    <property type="nucleotide sequence ID" value="NZ_JAESVA010000001.1"/>
</dbReference>
<name>A0A963YX19_9PROT</name>
<evidence type="ECO:0000313" key="1">
    <source>
        <dbReference type="EMBL" id="MCB8878689.1"/>
    </source>
</evidence>
<dbReference type="InterPro" id="IPR009964">
    <property type="entry name" value="DUF1491"/>
</dbReference>
<dbReference type="Pfam" id="PF07372">
    <property type="entry name" value="DUF1491"/>
    <property type="match status" value="1"/>
</dbReference>
<dbReference type="Proteomes" id="UP000721844">
    <property type="component" value="Unassembled WGS sequence"/>
</dbReference>
<protein>
    <submittedName>
        <fullName evidence="1">DUF1491 family protein</fullName>
    </submittedName>
</protein>
<dbReference type="Gene3D" id="3.40.1530.20">
    <property type="entry name" value="Protein of unknown function (DUF1491)"/>
    <property type="match status" value="1"/>
</dbReference>
<proteinExistence type="predicted"/>
<dbReference type="AlphaFoldDB" id="A0A963YX19"/>
<sequence length="111" mass="12430">MEARVKAQIWVQVALRLGDKDGRPGMVLRRGDADAGGILVVLRDRDNRLVVLSQTRTEGGELAWLRATGVEPVDQTKADAYVDRQVKFDPDLWVIEFEAPDFLPPFDGKIL</sequence>
<organism evidence="1 2">
    <name type="scientific">Acidisoma cellulosilyticum</name>
    <dbReference type="NCBI Taxonomy" id="2802395"/>
    <lineage>
        <taxon>Bacteria</taxon>
        <taxon>Pseudomonadati</taxon>
        <taxon>Pseudomonadota</taxon>
        <taxon>Alphaproteobacteria</taxon>
        <taxon>Acetobacterales</taxon>
        <taxon>Acidocellaceae</taxon>
        <taxon>Acidisoma</taxon>
    </lineage>
</organism>
<gene>
    <name evidence="1" type="ORF">ACELLULO517_00475</name>
</gene>
<dbReference type="EMBL" id="JAESVA010000001">
    <property type="protein sequence ID" value="MCB8878689.1"/>
    <property type="molecule type" value="Genomic_DNA"/>
</dbReference>
<keyword evidence="2" id="KW-1185">Reference proteome</keyword>
<reference evidence="1 2" key="1">
    <citation type="journal article" date="2021" name="Microorganisms">
        <title>Acidisoma silvae sp. nov. and Acidisomacellulosilytica sp. nov., Two Acidophilic Bacteria Isolated from Decaying Wood, Hydrolyzing Cellulose and Producing Poly-3-hydroxybutyrate.</title>
        <authorList>
            <person name="Mieszkin S."/>
            <person name="Pouder E."/>
            <person name="Uroz S."/>
            <person name="Simon-Colin C."/>
            <person name="Alain K."/>
        </authorList>
    </citation>
    <scope>NUCLEOTIDE SEQUENCE [LARGE SCALE GENOMIC DNA]</scope>
    <source>
        <strain evidence="1 2">HW T5.17</strain>
    </source>
</reference>